<evidence type="ECO:0000256" key="3">
    <source>
        <dbReference type="ARBA" id="ARBA00022475"/>
    </source>
</evidence>
<dbReference type="InterPro" id="IPR003439">
    <property type="entry name" value="ABC_transporter-like_ATP-bd"/>
</dbReference>
<evidence type="ECO:0000313" key="12">
    <source>
        <dbReference type="EMBL" id="AKQ46967.1"/>
    </source>
</evidence>
<dbReference type="SUPFAM" id="SSF90123">
    <property type="entry name" value="ABC transporter transmembrane region"/>
    <property type="match status" value="1"/>
</dbReference>
<proteinExistence type="predicted"/>
<feature type="domain" description="ABC transmembrane type-1" evidence="11">
    <location>
        <begin position="19"/>
        <end position="319"/>
    </location>
</feature>
<evidence type="ECO:0000259" key="11">
    <source>
        <dbReference type="PROSITE" id="PS50929"/>
    </source>
</evidence>
<dbReference type="SUPFAM" id="SSF52540">
    <property type="entry name" value="P-loop containing nucleoside triphosphate hydrolases"/>
    <property type="match status" value="1"/>
</dbReference>
<evidence type="ECO:0000259" key="10">
    <source>
        <dbReference type="PROSITE" id="PS50893"/>
    </source>
</evidence>
<evidence type="ECO:0000256" key="5">
    <source>
        <dbReference type="ARBA" id="ARBA00022741"/>
    </source>
</evidence>
<dbReference type="InterPro" id="IPR036640">
    <property type="entry name" value="ABC1_TM_sf"/>
</dbReference>
<evidence type="ECO:0000256" key="7">
    <source>
        <dbReference type="ARBA" id="ARBA00022989"/>
    </source>
</evidence>
<keyword evidence="7 9" id="KW-1133">Transmembrane helix</keyword>
<dbReference type="Proteomes" id="UP000036458">
    <property type="component" value="Chromosome"/>
</dbReference>
<dbReference type="RefSeq" id="WP_048922018.1">
    <property type="nucleotide sequence ID" value="NZ_CP010777.1"/>
</dbReference>
<evidence type="ECO:0000256" key="9">
    <source>
        <dbReference type="SAM" id="Phobius"/>
    </source>
</evidence>
<dbReference type="GO" id="GO:0005886">
    <property type="term" value="C:plasma membrane"/>
    <property type="evidence" value="ECO:0007669"/>
    <property type="project" value="UniProtKB-SubCell"/>
</dbReference>
<dbReference type="KEGG" id="ruf:TH63_17100"/>
<keyword evidence="6" id="KW-0067">ATP-binding</keyword>
<evidence type="ECO:0000313" key="13">
    <source>
        <dbReference type="Proteomes" id="UP000036458"/>
    </source>
</evidence>
<dbReference type="PANTHER" id="PTHR43394">
    <property type="entry name" value="ATP-DEPENDENT PERMEASE MDL1, MITOCHONDRIAL"/>
    <property type="match status" value="1"/>
</dbReference>
<dbReference type="GO" id="GO:0016887">
    <property type="term" value="F:ATP hydrolysis activity"/>
    <property type="evidence" value="ECO:0007669"/>
    <property type="project" value="InterPro"/>
</dbReference>
<keyword evidence="8 9" id="KW-0472">Membrane</keyword>
<reference evidence="12 13" key="1">
    <citation type="submission" date="2015-01" db="EMBL/GenBank/DDBJ databases">
        <title>Rufibacter sp./DG31D/ whole genome sequencing.</title>
        <authorList>
            <person name="Kim M.K."/>
            <person name="Srinivasan S."/>
            <person name="Lee J.-J."/>
        </authorList>
    </citation>
    <scope>NUCLEOTIDE SEQUENCE [LARGE SCALE GENOMIC DNA]</scope>
    <source>
        <strain evidence="12 13">DG31D</strain>
    </source>
</reference>
<dbReference type="GO" id="GO:0015421">
    <property type="term" value="F:ABC-type oligopeptide transporter activity"/>
    <property type="evidence" value="ECO:0007669"/>
    <property type="project" value="TreeGrafter"/>
</dbReference>
<gene>
    <name evidence="12" type="ORF">TH63_17100</name>
</gene>
<feature type="transmembrane region" description="Helical" evidence="9">
    <location>
        <begin position="176"/>
        <end position="194"/>
    </location>
</feature>
<dbReference type="FunFam" id="3.40.50.300:FF:000221">
    <property type="entry name" value="Multidrug ABC transporter ATP-binding protein"/>
    <property type="match status" value="1"/>
</dbReference>
<evidence type="ECO:0000256" key="8">
    <source>
        <dbReference type="ARBA" id="ARBA00023136"/>
    </source>
</evidence>
<dbReference type="CDD" id="cd18541">
    <property type="entry name" value="ABC_6TM_TmrB_like"/>
    <property type="match status" value="1"/>
</dbReference>
<dbReference type="Pfam" id="PF00664">
    <property type="entry name" value="ABC_membrane"/>
    <property type="match status" value="1"/>
</dbReference>
<keyword evidence="4 9" id="KW-0812">Transmembrane</keyword>
<dbReference type="InterPro" id="IPR017871">
    <property type="entry name" value="ABC_transporter-like_CS"/>
</dbReference>
<dbReference type="Gene3D" id="1.20.1560.10">
    <property type="entry name" value="ABC transporter type 1, transmembrane domain"/>
    <property type="match status" value="1"/>
</dbReference>
<comment type="subcellular location">
    <subcellularLocation>
        <location evidence="1">Cell membrane</location>
        <topology evidence="1">Multi-pass membrane protein</topology>
    </subcellularLocation>
</comment>
<keyword evidence="13" id="KW-1185">Reference proteome</keyword>
<feature type="transmembrane region" description="Helical" evidence="9">
    <location>
        <begin position="18"/>
        <end position="38"/>
    </location>
</feature>
<evidence type="ECO:0000256" key="1">
    <source>
        <dbReference type="ARBA" id="ARBA00004651"/>
    </source>
</evidence>
<dbReference type="InterPro" id="IPR011527">
    <property type="entry name" value="ABC1_TM_dom"/>
</dbReference>
<evidence type="ECO:0000256" key="6">
    <source>
        <dbReference type="ARBA" id="ARBA00022840"/>
    </source>
</evidence>
<feature type="transmembrane region" description="Helical" evidence="9">
    <location>
        <begin position="151"/>
        <end position="170"/>
    </location>
</feature>
<feature type="domain" description="ABC transporter" evidence="10">
    <location>
        <begin position="351"/>
        <end position="586"/>
    </location>
</feature>
<dbReference type="SMART" id="SM00382">
    <property type="entry name" value="AAA"/>
    <property type="match status" value="1"/>
</dbReference>
<dbReference type="GO" id="GO:0005524">
    <property type="term" value="F:ATP binding"/>
    <property type="evidence" value="ECO:0007669"/>
    <property type="project" value="UniProtKB-KW"/>
</dbReference>
<dbReference type="PATRIC" id="fig|1379910.4.peg.3725"/>
<dbReference type="AlphaFoldDB" id="A0A0H4VSM8"/>
<dbReference type="Gene3D" id="3.40.50.300">
    <property type="entry name" value="P-loop containing nucleotide triphosphate hydrolases"/>
    <property type="match status" value="1"/>
</dbReference>
<feature type="transmembrane region" description="Helical" evidence="9">
    <location>
        <begin position="298"/>
        <end position="317"/>
    </location>
</feature>
<feature type="transmembrane region" description="Helical" evidence="9">
    <location>
        <begin position="259"/>
        <end position="278"/>
    </location>
</feature>
<dbReference type="STRING" id="1379910.TH63_17100"/>
<keyword evidence="2" id="KW-0813">Transport</keyword>
<keyword evidence="3" id="KW-1003">Cell membrane</keyword>
<dbReference type="PROSITE" id="PS00211">
    <property type="entry name" value="ABC_TRANSPORTER_1"/>
    <property type="match status" value="1"/>
</dbReference>
<sequence>MKSLKYLNKYLLKYKFRLFWGIVFVIVSNIFAIIPAQVVRHAFDLVREGITMYQLHEGFPQQETVYDTFARSTLFYGAVIVLMALLRGIFLFFMRQTIIVMSRLIENDLKNEIYAHYQTLPLSFYRRNNTGDLMSRISEDVSRVRMYLGPAIMYGINLLVLFLMVIPYMLSVNVKLTIYTLLPLPILSVSIYYVNNIIERKSDEIQKSLSGITTFVQEAFSGIRVLKSFVREQDSHANFTKASDTYKDKSLELNFVNSLFFPLILFLIGLSTIITVWLGGKEVINGSITPGVIAEFLIYVNMLTWPVTALGWTTSLVQRAAASQQRINEFLNTKTDIISQKDLEKDIKGSIVFDEVDFVYPDTGIHALKKLSFQINPGDTLAVIGNTGSGKSTIAALVCRLYDATGGRILIDGEDIRNYKITNLRSQIGYVPQDVFLFSDSIRNNIGFGVDDLSEEKMLQAAKDADVYENIMRFPQQFDTVLGERGITLSGGQKQRVSIARALAREPKILILDDSLSAVDTKTENAILNSLQRVMANRTSIIISHRVSSVKLANRILVLDDGVVVQHGSHEELMADIDGLYRALYERQLQTDEVE</sequence>
<accession>A0A0H4VSM8</accession>
<dbReference type="PROSITE" id="PS50929">
    <property type="entry name" value="ABC_TM1F"/>
    <property type="match status" value="1"/>
</dbReference>
<organism evidence="12 13">
    <name type="scientific">Rufibacter radiotolerans</name>
    <dbReference type="NCBI Taxonomy" id="1379910"/>
    <lineage>
        <taxon>Bacteria</taxon>
        <taxon>Pseudomonadati</taxon>
        <taxon>Bacteroidota</taxon>
        <taxon>Cytophagia</taxon>
        <taxon>Cytophagales</taxon>
        <taxon>Hymenobacteraceae</taxon>
        <taxon>Rufibacter</taxon>
    </lineage>
</organism>
<name>A0A0H4VSM8_9BACT</name>
<keyword evidence="5" id="KW-0547">Nucleotide-binding</keyword>
<dbReference type="Pfam" id="PF00005">
    <property type="entry name" value="ABC_tran"/>
    <property type="match status" value="1"/>
</dbReference>
<evidence type="ECO:0000256" key="4">
    <source>
        <dbReference type="ARBA" id="ARBA00022692"/>
    </source>
</evidence>
<dbReference type="PANTHER" id="PTHR43394:SF1">
    <property type="entry name" value="ATP-BINDING CASSETTE SUB-FAMILY B MEMBER 10, MITOCHONDRIAL"/>
    <property type="match status" value="1"/>
</dbReference>
<dbReference type="OrthoDB" id="1522160at2"/>
<feature type="transmembrane region" description="Helical" evidence="9">
    <location>
        <begin position="74"/>
        <end position="94"/>
    </location>
</feature>
<dbReference type="EMBL" id="CP010777">
    <property type="protein sequence ID" value="AKQ46967.1"/>
    <property type="molecule type" value="Genomic_DNA"/>
</dbReference>
<dbReference type="InterPro" id="IPR003593">
    <property type="entry name" value="AAA+_ATPase"/>
</dbReference>
<protein>
    <submittedName>
        <fullName evidence="12">ABC transporter</fullName>
    </submittedName>
</protein>
<evidence type="ECO:0000256" key="2">
    <source>
        <dbReference type="ARBA" id="ARBA00022448"/>
    </source>
</evidence>
<dbReference type="PROSITE" id="PS50893">
    <property type="entry name" value="ABC_TRANSPORTER_2"/>
    <property type="match status" value="1"/>
</dbReference>
<dbReference type="InterPro" id="IPR039421">
    <property type="entry name" value="Type_1_exporter"/>
</dbReference>
<dbReference type="InterPro" id="IPR027417">
    <property type="entry name" value="P-loop_NTPase"/>
</dbReference>